<dbReference type="Proteomes" id="UP000752292">
    <property type="component" value="Unassembled WGS sequence"/>
</dbReference>
<dbReference type="InterPro" id="IPR016039">
    <property type="entry name" value="Thiolase-like"/>
</dbReference>
<feature type="non-terminal residue" evidence="1">
    <location>
        <position position="235"/>
    </location>
</feature>
<dbReference type="GO" id="GO:0016746">
    <property type="term" value="F:acyltransferase activity"/>
    <property type="evidence" value="ECO:0007669"/>
    <property type="project" value="InterPro"/>
</dbReference>
<evidence type="ECO:0000313" key="1">
    <source>
        <dbReference type="EMBL" id="MBI4252133.1"/>
    </source>
</evidence>
<sequence length="235" mass="24394">MAGIISVGAYVPFYRLGGDTVRAVWGSGDAKASRPIAAFDEDAITLGVEALLNAAGWEDARADALYFASTSFPYAEKSNAAVLAAAADLPEALYAADLTGSLRAGTSALRAALDAVKAGSAQRAAVVASEVRPARPGGPDELAFCDGAAALIVGGGDEVAAEVEAVHSWTEDFIDRWRIPGEGEVLAGDAKFIQDYGYIRQTSMTVEGLLKQTGATREDIARVLIYAPDGRTHSG</sequence>
<accession>A0A932ZUQ3</accession>
<comment type="caution">
    <text evidence="1">The sequence shown here is derived from an EMBL/GenBank/DDBJ whole genome shotgun (WGS) entry which is preliminary data.</text>
</comment>
<evidence type="ECO:0000313" key="2">
    <source>
        <dbReference type="Proteomes" id="UP000752292"/>
    </source>
</evidence>
<protein>
    <submittedName>
        <fullName evidence="1">Hydroxymethylglutaryl-CoA synthase family protein</fullName>
    </submittedName>
</protein>
<dbReference type="Gene3D" id="3.40.47.10">
    <property type="match status" value="1"/>
</dbReference>
<dbReference type="SUPFAM" id="SSF53901">
    <property type="entry name" value="Thiolase-like"/>
    <property type="match status" value="1"/>
</dbReference>
<proteinExistence type="predicted"/>
<dbReference type="AlphaFoldDB" id="A0A932ZUQ3"/>
<reference evidence="1" key="1">
    <citation type="submission" date="2020-07" db="EMBL/GenBank/DDBJ databases">
        <title>Huge and variable diversity of episymbiotic CPR bacteria and DPANN archaea in groundwater ecosystems.</title>
        <authorList>
            <person name="He C.Y."/>
            <person name="Keren R."/>
            <person name="Whittaker M."/>
            <person name="Farag I.F."/>
            <person name="Doudna J."/>
            <person name="Cate J.H.D."/>
            <person name="Banfield J.F."/>
        </authorList>
    </citation>
    <scope>NUCLEOTIDE SEQUENCE</scope>
    <source>
        <strain evidence="1">NC_groundwater_1370_Ag_S-0.2um_69_93</strain>
    </source>
</reference>
<name>A0A932ZUQ3_UNCTE</name>
<dbReference type="EMBL" id="JACQRX010000293">
    <property type="protein sequence ID" value="MBI4252133.1"/>
    <property type="molecule type" value="Genomic_DNA"/>
</dbReference>
<gene>
    <name evidence="1" type="ORF">HY618_06700</name>
</gene>
<organism evidence="1 2">
    <name type="scientific">Tectimicrobiota bacterium</name>
    <dbReference type="NCBI Taxonomy" id="2528274"/>
    <lineage>
        <taxon>Bacteria</taxon>
        <taxon>Pseudomonadati</taxon>
        <taxon>Nitrospinota/Tectimicrobiota group</taxon>
        <taxon>Candidatus Tectimicrobiota</taxon>
    </lineage>
</organism>